<feature type="domain" description="VWFA" evidence="2">
    <location>
        <begin position="141"/>
        <end position="387"/>
    </location>
</feature>
<dbReference type="Gene3D" id="3.40.50.410">
    <property type="entry name" value="von Willebrand factor, type A domain"/>
    <property type="match status" value="2"/>
</dbReference>
<keyword evidence="4" id="KW-1185">Reference proteome</keyword>
<reference evidence="3 4" key="1">
    <citation type="journal article" date="2012" name="Int. J. Syst. Evol. Microbiol.">
        <title>Vibrio caribbeanicus sp. nov., isolated from the marine sponge Scleritoderma cyanea.</title>
        <authorList>
            <person name="Hoffmann M."/>
            <person name="Monday S.R."/>
            <person name="Allard M.W."/>
            <person name="Strain E.A."/>
            <person name="Whittaker P."/>
            <person name="Naum M."/>
            <person name="McCarthy P.J."/>
            <person name="Lopez J.V."/>
            <person name="Fischer M."/>
            <person name="Brown E.W."/>
        </authorList>
    </citation>
    <scope>NUCLEOTIDE SEQUENCE [LARGE SCALE GENOMIC DNA]</scope>
    <source>
        <strain evidence="3 4">ATCC BAA-2122</strain>
    </source>
</reference>
<protein>
    <submittedName>
        <fullName evidence="3">Putative Flp pilus assembly protein TadG</fullName>
    </submittedName>
</protein>
<dbReference type="SUPFAM" id="SSF53300">
    <property type="entry name" value="vWA-like"/>
    <property type="match status" value="1"/>
</dbReference>
<dbReference type="EMBL" id="AEIU01000074">
    <property type="protein sequence ID" value="EFP96459.1"/>
    <property type="molecule type" value="Genomic_DNA"/>
</dbReference>
<dbReference type="AlphaFoldDB" id="E3BK74"/>
<sequence>MAEFDMNRLKNSCGAAAFIFILILPVLICVMALSLQASQILLAQSKITEASEVTSLALSALSEERAQQKLSSYATRVLKHYLVGTDDVKGQATMQSSTFQFQTDLVGEATHEFWFKHKPQADTFKVSGASTSRKHKPQPMDVYFITDLSESMNRSEPSRLTIVKDAIRQVVSKLPKGSRAAFIGYNTENVKLTGRYFDKRTGREITSKKPTELQGPNIWAEKSIYDYLTGRHPDFVIENLFDIALSKKKKSSIDKLLEGYGPPDLDQKIRDFETKYPFYDISLTTDLGSFKETIKSNAINANGNTHSWNGIIAAAREAHRQPSSVFNPQQVFVLLTDGEDSKKFPKGYYAPLCEKIRNDISDKQNRSQIQNASVEEKTKVTMSVIGVEFNPYKNEGVTECFGRENIFEAKREDELVKKILQLFEYEMGSLGY</sequence>
<keyword evidence="1" id="KW-0812">Transmembrane</keyword>
<evidence type="ECO:0000313" key="3">
    <source>
        <dbReference type="EMBL" id="EFP96459.1"/>
    </source>
</evidence>
<dbReference type="STRING" id="796620.VIBC2010_04754"/>
<keyword evidence="1" id="KW-0472">Membrane</keyword>
<feature type="transmembrane region" description="Helical" evidence="1">
    <location>
        <begin position="12"/>
        <end position="35"/>
    </location>
</feature>
<dbReference type="Proteomes" id="UP000002943">
    <property type="component" value="Unassembled WGS sequence"/>
</dbReference>
<evidence type="ECO:0000259" key="2">
    <source>
        <dbReference type="PROSITE" id="PS50234"/>
    </source>
</evidence>
<evidence type="ECO:0000256" key="1">
    <source>
        <dbReference type="SAM" id="Phobius"/>
    </source>
</evidence>
<dbReference type="eggNOG" id="COG2304">
    <property type="taxonomic scope" value="Bacteria"/>
</dbReference>
<keyword evidence="1" id="KW-1133">Transmembrane helix</keyword>
<evidence type="ECO:0000313" key="4">
    <source>
        <dbReference type="Proteomes" id="UP000002943"/>
    </source>
</evidence>
<comment type="caution">
    <text evidence="3">The sequence shown here is derived from an EMBL/GenBank/DDBJ whole genome shotgun (WGS) entry which is preliminary data.</text>
</comment>
<dbReference type="OrthoDB" id="5670502at2"/>
<gene>
    <name evidence="3" type="ORF">VIBC2010_04754</name>
</gene>
<dbReference type="PROSITE" id="PS50234">
    <property type="entry name" value="VWFA"/>
    <property type="match status" value="1"/>
</dbReference>
<dbReference type="SMART" id="SM00327">
    <property type="entry name" value="VWA"/>
    <property type="match status" value="1"/>
</dbReference>
<dbReference type="RefSeq" id="WP_009601429.1">
    <property type="nucleotide sequence ID" value="NZ_AEIU01000074.1"/>
</dbReference>
<organism evidence="3 4">
    <name type="scientific">Vibrio caribbeanicus ATCC BAA-2122</name>
    <dbReference type="NCBI Taxonomy" id="796620"/>
    <lineage>
        <taxon>Bacteria</taxon>
        <taxon>Pseudomonadati</taxon>
        <taxon>Pseudomonadota</taxon>
        <taxon>Gammaproteobacteria</taxon>
        <taxon>Vibrionales</taxon>
        <taxon>Vibrionaceae</taxon>
        <taxon>Vibrio</taxon>
    </lineage>
</organism>
<accession>E3BK74</accession>
<proteinExistence type="predicted"/>
<name>E3BK74_9VIBR</name>
<dbReference type="InterPro" id="IPR036465">
    <property type="entry name" value="vWFA_dom_sf"/>
</dbReference>
<dbReference type="InterPro" id="IPR002035">
    <property type="entry name" value="VWF_A"/>
</dbReference>